<proteinExistence type="predicted"/>
<accession>A0A192CH06</accession>
<evidence type="ECO:0000313" key="1">
    <source>
        <dbReference type="EMBL" id="ANK04981.1"/>
    </source>
</evidence>
<evidence type="ECO:0000313" key="2">
    <source>
        <dbReference type="Proteomes" id="UP000183316"/>
    </source>
</evidence>
<dbReference type="Proteomes" id="UP000183316">
    <property type="component" value="Chromosome"/>
</dbReference>
<dbReference type="AlphaFoldDB" id="A0A192CH06"/>
<organism evidence="1 2">
    <name type="scientific">Escherichia coli O25b:H4</name>
    <dbReference type="NCBI Taxonomy" id="941280"/>
    <lineage>
        <taxon>Bacteria</taxon>
        <taxon>Pseudomonadati</taxon>
        <taxon>Pseudomonadota</taxon>
        <taxon>Gammaproteobacteria</taxon>
        <taxon>Enterobacterales</taxon>
        <taxon>Enterobacteriaceae</taxon>
        <taxon>Escherichia</taxon>
    </lineage>
</organism>
<dbReference type="EMBL" id="CP015085">
    <property type="protein sequence ID" value="ANK04981.1"/>
    <property type="molecule type" value="Genomic_DNA"/>
</dbReference>
<name>A0A192CH06_ECO25</name>
<sequence length="45" mass="5190">MICDGDHRTFDNLMKVQVFALFSEAEIKSGYDSHHEEVVGKRYVS</sequence>
<reference evidence="1 2" key="1">
    <citation type="submission" date="2016-03" db="EMBL/GenBank/DDBJ databases">
        <title>Genome Sequence and Comparative Pathogenic Determinants of Uropathogenic Escherichia coli O25b:H4, a Clinical Isolate from Saudi Arabia.</title>
        <authorList>
            <person name="Alyamani E.A.J."/>
            <person name="Khiyami M.A."/>
            <person name="Booq R.Y."/>
            <person name="Bahwerth F.S."/>
            <person name="Vaisvil B."/>
            <person name="Schmitt D.P."/>
            <person name="Kapatral V."/>
        </authorList>
    </citation>
    <scope>NUCLEOTIDE SEQUENCE [LARGE SCALE GENOMIC DNA]</scope>
    <source>
        <strain evidence="1 2">O25b:H4</strain>
    </source>
</reference>
<gene>
    <name evidence="1" type="ORF">WLH_03720</name>
</gene>
<protein>
    <submittedName>
        <fullName evidence="1">Uncharacterized protein</fullName>
    </submittedName>
</protein>